<sequence length="60" mass="6687">MPGVCFHHTGLTNCPVSLLAWDGSMAAWTHNKTFKENRGLNPLTFSVPGFILYMLYSPLC</sequence>
<name>A0A0E9PT41_ANGAN</name>
<dbReference type="EMBL" id="GBXM01101544">
    <property type="protein sequence ID" value="JAH07033.1"/>
    <property type="molecule type" value="Transcribed_RNA"/>
</dbReference>
<reference evidence="1" key="1">
    <citation type="submission" date="2014-11" db="EMBL/GenBank/DDBJ databases">
        <authorList>
            <person name="Amaro Gonzalez C."/>
        </authorList>
    </citation>
    <scope>NUCLEOTIDE SEQUENCE</scope>
</reference>
<evidence type="ECO:0000313" key="1">
    <source>
        <dbReference type="EMBL" id="JAH07033.1"/>
    </source>
</evidence>
<reference evidence="1" key="2">
    <citation type="journal article" date="2015" name="Fish Shellfish Immunol.">
        <title>Early steps in the European eel (Anguilla anguilla)-Vibrio vulnificus interaction in the gills: Role of the RtxA13 toxin.</title>
        <authorList>
            <person name="Callol A."/>
            <person name="Pajuelo D."/>
            <person name="Ebbesson L."/>
            <person name="Teles M."/>
            <person name="MacKenzie S."/>
            <person name="Amaro C."/>
        </authorList>
    </citation>
    <scope>NUCLEOTIDE SEQUENCE</scope>
</reference>
<proteinExistence type="predicted"/>
<accession>A0A0E9PT41</accession>
<dbReference type="AlphaFoldDB" id="A0A0E9PT41"/>
<organism evidence="1">
    <name type="scientific">Anguilla anguilla</name>
    <name type="common">European freshwater eel</name>
    <name type="synonym">Muraena anguilla</name>
    <dbReference type="NCBI Taxonomy" id="7936"/>
    <lineage>
        <taxon>Eukaryota</taxon>
        <taxon>Metazoa</taxon>
        <taxon>Chordata</taxon>
        <taxon>Craniata</taxon>
        <taxon>Vertebrata</taxon>
        <taxon>Euteleostomi</taxon>
        <taxon>Actinopterygii</taxon>
        <taxon>Neopterygii</taxon>
        <taxon>Teleostei</taxon>
        <taxon>Anguilliformes</taxon>
        <taxon>Anguillidae</taxon>
        <taxon>Anguilla</taxon>
    </lineage>
</organism>
<protein>
    <submittedName>
        <fullName evidence="1">Uncharacterized protein</fullName>
    </submittedName>
</protein>